<feature type="coiled-coil region" evidence="4">
    <location>
        <begin position="217"/>
        <end position="288"/>
    </location>
</feature>
<organism evidence="5 6">
    <name type="scientific">Sutcliffiella tianshenii</name>
    <dbReference type="NCBI Taxonomy" id="1463404"/>
    <lineage>
        <taxon>Bacteria</taxon>
        <taxon>Bacillati</taxon>
        <taxon>Bacillota</taxon>
        <taxon>Bacilli</taxon>
        <taxon>Bacillales</taxon>
        <taxon>Bacillaceae</taxon>
        <taxon>Sutcliffiella</taxon>
    </lineage>
</organism>
<evidence type="ECO:0000256" key="4">
    <source>
        <dbReference type="SAM" id="Coils"/>
    </source>
</evidence>
<evidence type="ECO:0000256" key="3">
    <source>
        <dbReference type="ARBA" id="ARBA00013368"/>
    </source>
</evidence>
<dbReference type="RefSeq" id="WP_204416679.1">
    <property type="nucleotide sequence ID" value="NZ_JAFBED010000005.1"/>
</dbReference>
<dbReference type="Pfam" id="PF13558">
    <property type="entry name" value="SbcC_Walker_B"/>
    <property type="match status" value="1"/>
</dbReference>
<gene>
    <name evidence="5" type="ORF">JOC95_002558</name>
</gene>
<dbReference type="Proteomes" id="UP000737402">
    <property type="component" value="Unassembled WGS sequence"/>
</dbReference>
<evidence type="ECO:0000313" key="6">
    <source>
        <dbReference type="Proteomes" id="UP000737402"/>
    </source>
</evidence>
<keyword evidence="5" id="KW-0269">Exonuclease</keyword>
<dbReference type="InterPro" id="IPR027417">
    <property type="entry name" value="P-loop_NTPase"/>
</dbReference>
<dbReference type="Pfam" id="PF13555">
    <property type="entry name" value="AAA_29"/>
    <property type="match status" value="1"/>
</dbReference>
<dbReference type="GO" id="GO:0004527">
    <property type="term" value="F:exonuclease activity"/>
    <property type="evidence" value="ECO:0007669"/>
    <property type="project" value="UniProtKB-KW"/>
</dbReference>
<dbReference type="PANTHER" id="PTHR32114">
    <property type="entry name" value="ABC TRANSPORTER ABCH.3"/>
    <property type="match status" value="1"/>
</dbReference>
<feature type="coiled-coil region" evidence="4">
    <location>
        <begin position="952"/>
        <end position="979"/>
    </location>
</feature>
<dbReference type="SUPFAM" id="SSF52540">
    <property type="entry name" value="P-loop containing nucleoside triphosphate hydrolases"/>
    <property type="match status" value="1"/>
</dbReference>
<keyword evidence="4" id="KW-0175">Coiled coil</keyword>
<comment type="similarity">
    <text evidence="1">Belongs to the SMC family. SbcC subfamily.</text>
</comment>
<feature type="coiled-coil region" evidence="4">
    <location>
        <begin position="323"/>
        <end position="477"/>
    </location>
</feature>
<proteinExistence type="inferred from homology"/>
<accession>A0ABS2P193</accession>
<dbReference type="PANTHER" id="PTHR32114:SF2">
    <property type="entry name" value="ABC TRANSPORTER ABCH.3"/>
    <property type="match status" value="1"/>
</dbReference>
<evidence type="ECO:0000256" key="1">
    <source>
        <dbReference type="ARBA" id="ARBA00006930"/>
    </source>
</evidence>
<evidence type="ECO:0000256" key="2">
    <source>
        <dbReference type="ARBA" id="ARBA00011322"/>
    </source>
</evidence>
<keyword evidence="5" id="KW-0378">Hydrolase</keyword>
<dbReference type="EMBL" id="JAFBED010000005">
    <property type="protein sequence ID" value="MBM7620703.1"/>
    <property type="molecule type" value="Genomic_DNA"/>
</dbReference>
<sequence>MKPISLTVAGLHSFRERQVIDFEALCQGGVFGIFGPTGSGKSSILDAMTLALYGKVERASNNTQGIMNHAENVLDVSYVFELENSKGKQRFKVERTFKRTDDIRVKSGICRLSEIRDDEHLVIADKSGDVNQAVQEILGLTIDDFTRAVVLPQGKFAEFLSLKGADRRQMLQRLFQLEKYGDELSRKIKEELHGKTRLLGEIQAEQLGLGEASDEAVKTAEEAYKELDQAVKSSEKALQEMESLFEEKKKKWEWQSERGKVEFSLKRMMENESHIKKLEEKVSLAQQASALKPLLEDLMEVEGALEKWQHQFEEDTIKHSTAKELLQKAVETYEASRKKKELQHPELLRQKERLARAKTLEDGLIPLKTELKKLEEELELKNEKLNKEGLLETRTREIHQKALAKQKSLKAELTDLSLSAKKLEELQHAFEKKQEITQVQRKLKDTNEETQKLFEKLQHYQKDNSRAQNELQEGKKGLLAFFRSTEKHYAACSRLTVELDWMGHQVEKFLQDEKNLEDELKIHQIAMELAKSLEEGEACPVCGSTHHPSRPDQESMKEIASSKEENGVEALIPSIQTEKQKNVTVKLKLEQMASELYQELEGAYSLPDPAPSIEQVEEWEKEYRDTAEPAELLLKKFHKIQTEQKGLQQDLIHFQERKAQLDLSLRKSSQDVSETYKLMQTFEEQWAGWNQRLEELRNINAELCTSWTEHFPDLKLETIEADFKAAKEVEKQMKVLQERINTSVEFIEEKERELRTVQERKQEMEKLVFQEDLIKKQLQNRIEETNGEIKAVVGDLSILHELKQVEESLLKLNELEENAYKDWTSAQNDYHERDKKVKQSEQMVAETSSRKETLFDKWRLALEKSTFTSKNEVEEAVIFLENMDQWSKETKSYWDERNMLEKDKKRLDALIGEASISETEWIDIQENVQDKRKMLRMEIEAKSAAQHHLSTVKERNERYRVLEDKKEQLSDEIGSYQKLQAIFKGNSFVEYLAEEQLHQISRDASERLGHLTRQRYALEMDSQGGFIIRDDANGGVRRPVSSLSGGETFLTSLALALSLSAQIQLRGEYPLQFFFLDEGFGTLDSELLDAVVTALEKLQSNHLAVGVISHVQELRARLPRRLVVTPARSEGTGSVVTFENL</sequence>
<feature type="coiled-coil region" evidence="4">
    <location>
        <begin position="719"/>
        <end position="822"/>
    </location>
</feature>
<keyword evidence="6" id="KW-1185">Reference proteome</keyword>
<name>A0ABS2P193_9BACI</name>
<comment type="subunit">
    <text evidence="2">Heterodimer of SbcC and SbcD.</text>
</comment>
<dbReference type="Gene3D" id="3.40.50.300">
    <property type="entry name" value="P-loop containing nucleotide triphosphate hydrolases"/>
    <property type="match status" value="2"/>
</dbReference>
<comment type="caution">
    <text evidence="5">The sequence shown here is derived from an EMBL/GenBank/DDBJ whole genome shotgun (WGS) entry which is preliminary data.</text>
</comment>
<protein>
    <recommendedName>
        <fullName evidence="3">Nuclease SbcCD subunit C</fullName>
    </recommendedName>
</protein>
<reference evidence="5 6" key="1">
    <citation type="submission" date="2021-01" db="EMBL/GenBank/DDBJ databases">
        <title>Genomic Encyclopedia of Type Strains, Phase IV (KMG-IV): sequencing the most valuable type-strain genomes for metagenomic binning, comparative biology and taxonomic classification.</title>
        <authorList>
            <person name="Goeker M."/>
        </authorList>
    </citation>
    <scope>NUCLEOTIDE SEQUENCE [LARGE SCALE GENOMIC DNA]</scope>
    <source>
        <strain evidence="5 6">DSM 25879</strain>
    </source>
</reference>
<keyword evidence="5" id="KW-0540">Nuclease</keyword>
<evidence type="ECO:0000313" key="5">
    <source>
        <dbReference type="EMBL" id="MBM7620703.1"/>
    </source>
</evidence>